<keyword evidence="3" id="KW-1185">Reference proteome</keyword>
<evidence type="ECO:0000256" key="1">
    <source>
        <dbReference type="SAM" id="MobiDB-lite"/>
    </source>
</evidence>
<reference evidence="2 3" key="1">
    <citation type="submission" date="2020-04" db="EMBL/GenBank/DDBJ databases">
        <authorList>
            <person name="Alioto T."/>
            <person name="Alioto T."/>
            <person name="Gomez Garrido J."/>
        </authorList>
    </citation>
    <scope>NUCLEOTIDE SEQUENCE [LARGE SCALE GENOMIC DNA]</scope>
</reference>
<accession>A0A8S1DYI6</accession>
<organism evidence="2 3">
    <name type="scientific">Cloeon dipterum</name>
    <dbReference type="NCBI Taxonomy" id="197152"/>
    <lineage>
        <taxon>Eukaryota</taxon>
        <taxon>Metazoa</taxon>
        <taxon>Ecdysozoa</taxon>
        <taxon>Arthropoda</taxon>
        <taxon>Hexapoda</taxon>
        <taxon>Insecta</taxon>
        <taxon>Pterygota</taxon>
        <taxon>Palaeoptera</taxon>
        <taxon>Ephemeroptera</taxon>
        <taxon>Pisciforma</taxon>
        <taxon>Baetidae</taxon>
        <taxon>Cloeon</taxon>
    </lineage>
</organism>
<name>A0A8S1DYI6_9INSE</name>
<protein>
    <submittedName>
        <fullName evidence="2">Uncharacterized protein</fullName>
    </submittedName>
</protein>
<evidence type="ECO:0000313" key="2">
    <source>
        <dbReference type="EMBL" id="CAB3387449.1"/>
    </source>
</evidence>
<dbReference type="AlphaFoldDB" id="A0A8S1DYI6"/>
<comment type="caution">
    <text evidence="2">The sequence shown here is derived from an EMBL/GenBank/DDBJ whole genome shotgun (WGS) entry which is preliminary data.</text>
</comment>
<feature type="region of interest" description="Disordered" evidence="1">
    <location>
        <begin position="28"/>
        <end position="93"/>
    </location>
</feature>
<gene>
    <name evidence="2" type="ORF">CLODIP_2_CD12645</name>
</gene>
<proteinExistence type="predicted"/>
<feature type="compositionally biased region" description="Basic and acidic residues" evidence="1">
    <location>
        <begin position="28"/>
        <end position="78"/>
    </location>
</feature>
<dbReference type="Proteomes" id="UP000494165">
    <property type="component" value="Unassembled WGS sequence"/>
</dbReference>
<sequence>MRIEILALAVKLMSRKSEDNLLRCLIEESRRKSSKEPDEITEEEIRRTSIKKTEEMNSELTERKISHISDKQENDTRRKSSANPCAAEERKDSGGLNIKRKSYECIDENGENVRLAEAEKAIHKLIAPHGIGKLQTWIDRRPRGIKVVPCKKEHPFGCETKDTHQRRWSPLLNGPPLMDNGWMGNTIVPTYTTTHRDTYQAEKCPRNKCVHTPAVVHLGYGYLDALEKCYLTSYRDMFRHPDSYH</sequence>
<evidence type="ECO:0000313" key="3">
    <source>
        <dbReference type="Proteomes" id="UP000494165"/>
    </source>
</evidence>
<dbReference type="EMBL" id="CADEPI010000578">
    <property type="protein sequence ID" value="CAB3387449.1"/>
    <property type="molecule type" value="Genomic_DNA"/>
</dbReference>